<sequence length="468" mass="53569">TPPNFAVDWNGQYRIGERHIYFGNNNWKYTEDNKLVEEEHFFTDREPLEFPPASIKFDGLYYLYEREIIYRPDAKAFTEKGTPLTDEAWKFPRNVTKEDLLLHVPTEHKERLANLIDQRNQRLSAERSKTSSPKTAPAPLRPSKPYSRPSPQESVASGSSQIQRQKSRKTESPKKSRPQSRQQSPEPRKETPLPRRTPTPPPDPPNDPDTMSAAGNNNNNPKFTFPAPETFTGEKTRARSWITECETYFLQPGVVQGLPDDRTKIFFCLVKMSGKADFWKRVKLEEYSKEGGHWPAWAAFKTAFIEAFGGDDPKTKALTKLMTMERRRMKGFELYSHLTMLDNLFNESGMTQEDQKIIWLQKTIPNEYFKNIMFDDFDTYATLVTKLKKINKGVERKAFFNVAGIGGGTSSAKDEFAMDVDHLKIAITDVDSNMKDAPCFKCGRKGHWAKECFAKTKAGQGGFKSQGD</sequence>
<dbReference type="Pfam" id="PF00098">
    <property type="entry name" value="zf-CCHC"/>
    <property type="match status" value="1"/>
</dbReference>
<keyword evidence="1" id="KW-0507">mRNA processing</keyword>
<organism evidence="5 6">
    <name type="scientific">Amanita muscaria (strain Koide BX008)</name>
    <dbReference type="NCBI Taxonomy" id="946122"/>
    <lineage>
        <taxon>Eukaryota</taxon>
        <taxon>Fungi</taxon>
        <taxon>Dikarya</taxon>
        <taxon>Basidiomycota</taxon>
        <taxon>Agaricomycotina</taxon>
        <taxon>Agaricomycetes</taxon>
        <taxon>Agaricomycetidae</taxon>
        <taxon>Agaricales</taxon>
        <taxon>Pluteineae</taxon>
        <taxon>Amanitaceae</taxon>
        <taxon>Amanita</taxon>
    </lineage>
</organism>
<dbReference type="GO" id="GO:0003676">
    <property type="term" value="F:nucleic acid binding"/>
    <property type="evidence" value="ECO:0007669"/>
    <property type="project" value="InterPro"/>
</dbReference>
<feature type="non-terminal residue" evidence="5">
    <location>
        <position position="468"/>
    </location>
</feature>
<protein>
    <recommendedName>
        <fullName evidence="4">CCHC-type domain-containing protein</fullName>
    </recommendedName>
</protein>
<evidence type="ECO:0000259" key="4">
    <source>
        <dbReference type="PROSITE" id="PS50158"/>
    </source>
</evidence>
<evidence type="ECO:0000313" key="5">
    <source>
        <dbReference type="EMBL" id="KIL56843.1"/>
    </source>
</evidence>
<keyword evidence="2" id="KW-0862">Zinc</keyword>
<dbReference type="Proteomes" id="UP000054549">
    <property type="component" value="Unassembled WGS sequence"/>
</dbReference>
<dbReference type="EMBL" id="KN818396">
    <property type="protein sequence ID" value="KIL56843.1"/>
    <property type="molecule type" value="Genomic_DNA"/>
</dbReference>
<feature type="region of interest" description="Disordered" evidence="3">
    <location>
        <begin position="116"/>
        <end position="232"/>
    </location>
</feature>
<dbReference type="HOGENOM" id="CLU_024260_0_0_1"/>
<proteinExistence type="predicted"/>
<dbReference type="OrthoDB" id="3263571at2759"/>
<feature type="domain" description="CCHC-type" evidence="4">
    <location>
        <begin position="439"/>
        <end position="452"/>
    </location>
</feature>
<evidence type="ECO:0000313" key="6">
    <source>
        <dbReference type="Proteomes" id="UP000054549"/>
    </source>
</evidence>
<dbReference type="InParanoid" id="A0A0C2WKY8"/>
<dbReference type="PROSITE" id="PS50158">
    <property type="entry name" value="ZF_CCHC"/>
    <property type="match status" value="1"/>
</dbReference>
<keyword evidence="2" id="KW-0479">Metal-binding</keyword>
<feature type="compositionally biased region" description="Polar residues" evidence="3">
    <location>
        <begin position="149"/>
        <end position="164"/>
    </location>
</feature>
<dbReference type="InterPro" id="IPR001878">
    <property type="entry name" value="Znf_CCHC"/>
</dbReference>
<evidence type="ECO:0000256" key="1">
    <source>
        <dbReference type="ARBA" id="ARBA00022664"/>
    </source>
</evidence>
<dbReference type="SUPFAM" id="SSF57756">
    <property type="entry name" value="Retrovirus zinc finger-like domains"/>
    <property type="match status" value="1"/>
</dbReference>
<dbReference type="InterPro" id="IPR036875">
    <property type="entry name" value="Znf_CCHC_sf"/>
</dbReference>
<name>A0A0C2WKY8_AMAMK</name>
<gene>
    <name evidence="5" type="ORF">M378DRAFT_16709</name>
</gene>
<dbReference type="GO" id="GO:0006397">
    <property type="term" value="P:mRNA processing"/>
    <property type="evidence" value="ECO:0007669"/>
    <property type="project" value="UniProtKB-KW"/>
</dbReference>
<evidence type="ECO:0000256" key="2">
    <source>
        <dbReference type="PROSITE-ProRule" id="PRU00047"/>
    </source>
</evidence>
<keyword evidence="6" id="KW-1185">Reference proteome</keyword>
<keyword evidence="2" id="KW-0863">Zinc-finger</keyword>
<dbReference type="GO" id="GO:0008270">
    <property type="term" value="F:zinc ion binding"/>
    <property type="evidence" value="ECO:0007669"/>
    <property type="project" value="UniProtKB-KW"/>
</dbReference>
<feature type="compositionally biased region" description="Polar residues" evidence="3">
    <location>
        <begin position="213"/>
        <end position="222"/>
    </location>
</feature>
<evidence type="ECO:0000256" key="3">
    <source>
        <dbReference type="SAM" id="MobiDB-lite"/>
    </source>
</evidence>
<accession>A0A0C2WKY8</accession>
<dbReference type="Gene3D" id="4.10.60.10">
    <property type="entry name" value="Zinc finger, CCHC-type"/>
    <property type="match status" value="1"/>
</dbReference>
<feature type="compositionally biased region" description="Pro residues" evidence="3">
    <location>
        <begin position="195"/>
        <end position="207"/>
    </location>
</feature>
<feature type="non-terminal residue" evidence="5">
    <location>
        <position position="1"/>
    </location>
</feature>
<dbReference type="AlphaFoldDB" id="A0A0C2WKY8"/>
<reference evidence="5 6" key="1">
    <citation type="submission" date="2014-04" db="EMBL/GenBank/DDBJ databases">
        <title>Evolutionary Origins and Diversification of the Mycorrhizal Mutualists.</title>
        <authorList>
            <consortium name="DOE Joint Genome Institute"/>
            <consortium name="Mycorrhizal Genomics Consortium"/>
            <person name="Kohler A."/>
            <person name="Kuo A."/>
            <person name="Nagy L.G."/>
            <person name="Floudas D."/>
            <person name="Copeland A."/>
            <person name="Barry K.W."/>
            <person name="Cichocki N."/>
            <person name="Veneault-Fourrey C."/>
            <person name="LaButti K."/>
            <person name="Lindquist E.A."/>
            <person name="Lipzen A."/>
            <person name="Lundell T."/>
            <person name="Morin E."/>
            <person name="Murat C."/>
            <person name="Riley R."/>
            <person name="Ohm R."/>
            <person name="Sun H."/>
            <person name="Tunlid A."/>
            <person name="Henrissat B."/>
            <person name="Grigoriev I.V."/>
            <person name="Hibbett D.S."/>
            <person name="Martin F."/>
        </authorList>
    </citation>
    <scope>NUCLEOTIDE SEQUENCE [LARGE SCALE GENOMIC DNA]</scope>
    <source>
        <strain evidence="5 6">Koide BX008</strain>
    </source>
</reference>
<dbReference type="SMART" id="SM00343">
    <property type="entry name" value="ZnF_C2HC"/>
    <property type="match status" value="1"/>
</dbReference>